<evidence type="ECO:0000256" key="1">
    <source>
        <dbReference type="SAM" id="SignalP"/>
    </source>
</evidence>
<dbReference type="EMBL" id="JBHULU010000003">
    <property type="protein sequence ID" value="MFD2512807.1"/>
    <property type="molecule type" value="Genomic_DNA"/>
</dbReference>
<dbReference type="Gene3D" id="3.90.226.10">
    <property type="entry name" value="2-enoyl-CoA Hydratase, Chain A, domain 1"/>
    <property type="match status" value="2"/>
</dbReference>
<dbReference type="SUPFAM" id="SSF48452">
    <property type="entry name" value="TPR-like"/>
    <property type="match status" value="1"/>
</dbReference>
<proteinExistence type="predicted"/>
<sequence>MKNVSIIRCTAAFILMLPIVLCALPAQSQALTTEQWRNDLAFLAKELPKQHRAPFHKISPQAFDSAVAALNSRIPTLKDYEVVVGLTKLVAMIGDGHTRLTLPQDQTIAYSRAHTTTPPPSDSSLFLNHLPVKLALFDDGLFIQATTPAFKHLIGAQVLQIGAASAADAAIEKVRPVVHYDNEMGFKLLAPTFLVVPEFLAALGLTDNAQQAFLKVKTQQGAVQEVVLAPVPLFKAPDFVDAYEVLGTKAPLSQRNRKEKYWMEFLPETKTLYVQVNEVYNKEDESIAAFSARIEKFIAAHPTSRLVLDLRYNPGGNNRLSRPLLLALIRNEQVNQFGRLYMLIGRETFSAAQMLANEMEYYTNTIFAGEPSGSSPSAYGDSRKLYLPNSNLTIRASTIYWRDWHINEKRPWTEPDIIVGYTSEDYLKGRDPALEAVLKLPADSDISTIMQQIYDQNGIMSAAWAYSRFILDARTSQPQIEKAEKDFGQYLLQKEKGKDAAIWYGEMSSLRKGTIWPLHGLAQAHLLNKETQKAEAVLEKILTLDPNNKQAKNLLSSIRKKKAQG</sequence>
<dbReference type="Gene3D" id="1.25.40.10">
    <property type="entry name" value="Tetratricopeptide repeat domain"/>
    <property type="match status" value="1"/>
</dbReference>
<comment type="caution">
    <text evidence="2">The sequence shown here is derived from an EMBL/GenBank/DDBJ whole genome shotgun (WGS) entry which is preliminary data.</text>
</comment>
<protein>
    <recommendedName>
        <fullName evidence="4">Tail specific protease domain-containing protein</fullName>
    </recommendedName>
</protein>
<dbReference type="RefSeq" id="WP_377503269.1">
    <property type="nucleotide sequence ID" value="NZ_JBHULU010000003.1"/>
</dbReference>
<evidence type="ECO:0008006" key="4">
    <source>
        <dbReference type="Google" id="ProtNLM"/>
    </source>
</evidence>
<dbReference type="InterPro" id="IPR011990">
    <property type="entry name" value="TPR-like_helical_dom_sf"/>
</dbReference>
<keyword evidence="1" id="KW-0732">Signal</keyword>
<accession>A0ABW5IIR2</accession>
<organism evidence="2 3">
    <name type="scientific">Pontibacter locisalis</name>
    <dbReference type="NCBI Taxonomy" id="1719035"/>
    <lineage>
        <taxon>Bacteria</taxon>
        <taxon>Pseudomonadati</taxon>
        <taxon>Bacteroidota</taxon>
        <taxon>Cytophagia</taxon>
        <taxon>Cytophagales</taxon>
        <taxon>Hymenobacteraceae</taxon>
        <taxon>Pontibacter</taxon>
    </lineage>
</organism>
<evidence type="ECO:0000313" key="2">
    <source>
        <dbReference type="EMBL" id="MFD2512807.1"/>
    </source>
</evidence>
<dbReference type="InterPro" id="IPR029045">
    <property type="entry name" value="ClpP/crotonase-like_dom_sf"/>
</dbReference>
<feature type="signal peptide" evidence="1">
    <location>
        <begin position="1"/>
        <end position="30"/>
    </location>
</feature>
<feature type="chain" id="PRO_5046165797" description="Tail specific protease domain-containing protein" evidence="1">
    <location>
        <begin position="31"/>
        <end position="565"/>
    </location>
</feature>
<keyword evidence="3" id="KW-1185">Reference proteome</keyword>
<evidence type="ECO:0000313" key="3">
    <source>
        <dbReference type="Proteomes" id="UP001597544"/>
    </source>
</evidence>
<name>A0ABW5IIR2_9BACT</name>
<dbReference type="SUPFAM" id="SSF52096">
    <property type="entry name" value="ClpP/crotonase"/>
    <property type="match status" value="1"/>
</dbReference>
<reference evidence="3" key="1">
    <citation type="journal article" date="2019" name="Int. J. Syst. Evol. Microbiol.">
        <title>The Global Catalogue of Microorganisms (GCM) 10K type strain sequencing project: providing services to taxonomists for standard genome sequencing and annotation.</title>
        <authorList>
            <consortium name="The Broad Institute Genomics Platform"/>
            <consortium name="The Broad Institute Genome Sequencing Center for Infectious Disease"/>
            <person name="Wu L."/>
            <person name="Ma J."/>
        </authorList>
    </citation>
    <scope>NUCLEOTIDE SEQUENCE [LARGE SCALE GENOMIC DNA]</scope>
    <source>
        <strain evidence="3">KCTC 42498</strain>
    </source>
</reference>
<gene>
    <name evidence="2" type="ORF">ACFSRY_02905</name>
</gene>
<dbReference type="Proteomes" id="UP001597544">
    <property type="component" value="Unassembled WGS sequence"/>
</dbReference>